<feature type="binding site" evidence="2">
    <location>
        <position position="191"/>
    </location>
    <ligand>
        <name>substrate</name>
    </ligand>
</feature>
<dbReference type="Gene3D" id="3.40.190.10">
    <property type="entry name" value="Periplasmic binding protein-like II"/>
    <property type="match status" value="1"/>
</dbReference>
<sequence>MTLKRFLRILPVSVLLAFGISGCNESSPAASAQAASPEAKKPEQVYTLRMAETWQPNFPVFGDAPRNMAAMAEKMSNGRLKITIDSANKHKAPFGVFDMVKTGQYDMGHSASYYWKGKVPETLYFTTMPFGMIAPEQYAWFYYGGGMDLMEKVYARHNILSFPGGNTGNQMGGWFQKEINSLQDLQGLKMRIPGFAGEVLAKIGVSPTNIPSGELYTALERGTIDALEWVGPSLDLRMGFHKIAPYYYTGWHEPATELQFMINKASWEKLPADLQEILRVSMRTAAYDMYIQSTHESAVNWATIQTEFPNVKLRTFPKEVIAAMRKANDELLAEKATTDPMAAEILKSQHDYMLKARRWTEISDLAYLNSQPQG</sequence>
<dbReference type="Gene3D" id="3.40.190.170">
    <property type="entry name" value="Bacterial extracellular solute-binding protein, family 7"/>
    <property type="match status" value="1"/>
</dbReference>
<accession>Q2SPU9</accession>
<protein>
    <submittedName>
        <fullName evidence="5">TRAP-type mannitol/chloroaromatic compound transport system, periplasmic component</fullName>
    </submittedName>
</protein>
<dbReference type="KEGG" id="hch:HCH_00415"/>
<dbReference type="Proteomes" id="UP000000238">
    <property type="component" value="Chromosome"/>
</dbReference>
<dbReference type="EMBL" id="CP000155">
    <property type="protein sequence ID" value="ABC27325.1"/>
    <property type="molecule type" value="Genomic_DNA"/>
</dbReference>
<evidence type="ECO:0000256" key="3">
    <source>
        <dbReference type="PIRSR" id="PIRSR039026-2"/>
    </source>
</evidence>
<dbReference type="eggNOG" id="COG4663">
    <property type="taxonomic scope" value="Bacteria"/>
</dbReference>
<keyword evidence="3" id="KW-0479">Metal-binding</keyword>
<dbReference type="NCBIfam" id="NF037995">
    <property type="entry name" value="TRAP_S1"/>
    <property type="match status" value="1"/>
</dbReference>
<dbReference type="HOGENOM" id="CLU_036176_0_1_6"/>
<dbReference type="PIRSF" id="PIRSF039026">
    <property type="entry name" value="SiaP"/>
    <property type="match status" value="1"/>
</dbReference>
<keyword evidence="6" id="KW-1185">Reference proteome</keyword>
<feature type="binding site" evidence="3">
    <location>
        <position position="228"/>
    </location>
    <ligand>
        <name>substrate</name>
    </ligand>
</feature>
<name>Q2SPU9_HAHCH</name>
<evidence type="ECO:0000313" key="5">
    <source>
        <dbReference type="EMBL" id="ABC27325.1"/>
    </source>
</evidence>
<evidence type="ECO:0000256" key="2">
    <source>
        <dbReference type="PIRSR" id="PIRSR039026-1"/>
    </source>
</evidence>
<proteinExistence type="predicted"/>
<gene>
    <name evidence="5" type="ordered locus">HCH_00415</name>
</gene>
<dbReference type="GO" id="GO:0055085">
    <property type="term" value="P:transmembrane transport"/>
    <property type="evidence" value="ECO:0007669"/>
    <property type="project" value="InterPro"/>
</dbReference>
<feature type="signal peptide" evidence="4">
    <location>
        <begin position="1"/>
        <end position="17"/>
    </location>
</feature>
<feature type="binding site" evidence="3">
    <location>
        <position position="253"/>
    </location>
    <ligand>
        <name>substrate</name>
    </ligand>
</feature>
<dbReference type="InterPro" id="IPR026289">
    <property type="entry name" value="SBP_TakP-like"/>
</dbReference>
<organism evidence="5 6">
    <name type="scientific">Hahella chejuensis (strain KCTC 2396)</name>
    <dbReference type="NCBI Taxonomy" id="349521"/>
    <lineage>
        <taxon>Bacteria</taxon>
        <taxon>Pseudomonadati</taxon>
        <taxon>Pseudomonadota</taxon>
        <taxon>Gammaproteobacteria</taxon>
        <taxon>Oceanospirillales</taxon>
        <taxon>Hahellaceae</taxon>
        <taxon>Hahella</taxon>
    </lineage>
</organism>
<feature type="binding site" evidence="2">
    <location>
        <position position="170"/>
    </location>
    <ligand>
        <name>substrate</name>
    </ligand>
</feature>
<dbReference type="OrthoDB" id="9769667at2"/>
<dbReference type="AlphaFoldDB" id="Q2SPU9"/>
<dbReference type="GO" id="GO:0031317">
    <property type="term" value="C:tripartite ATP-independent periplasmic transporter complex"/>
    <property type="evidence" value="ECO:0007669"/>
    <property type="project" value="InterPro"/>
</dbReference>
<dbReference type="PANTHER" id="PTHR33376:SF5">
    <property type="entry name" value="EXTRACYTOPLASMIC SOLUTE RECEPTOR PROTEIN"/>
    <property type="match status" value="1"/>
</dbReference>
<evidence type="ECO:0000313" key="6">
    <source>
        <dbReference type="Proteomes" id="UP000000238"/>
    </source>
</evidence>
<feature type="binding site" evidence="3">
    <location>
        <position position="229"/>
    </location>
    <ligand>
        <name>Na(+)</name>
        <dbReference type="ChEBI" id="CHEBI:29101"/>
    </ligand>
</feature>
<dbReference type="PROSITE" id="PS51257">
    <property type="entry name" value="PROKAR_LIPOPROTEIN"/>
    <property type="match status" value="1"/>
</dbReference>
<reference evidence="5 6" key="1">
    <citation type="journal article" date="2005" name="Nucleic Acids Res.">
        <title>Genomic blueprint of Hahella chejuensis, a marine microbe producing an algicidal agent.</title>
        <authorList>
            <person name="Jeong H."/>
            <person name="Yim J.H."/>
            <person name="Lee C."/>
            <person name="Choi S.-H."/>
            <person name="Park Y.K."/>
            <person name="Yoon S.H."/>
            <person name="Hur C.-G."/>
            <person name="Kang H.-Y."/>
            <person name="Kim D."/>
            <person name="Lee H.H."/>
            <person name="Park K.H."/>
            <person name="Park S.-H."/>
            <person name="Park H.-S."/>
            <person name="Lee H.K."/>
            <person name="Oh T.K."/>
            <person name="Kim J.F."/>
        </authorList>
    </citation>
    <scope>NUCLEOTIDE SEQUENCE [LARGE SCALE GENOMIC DNA]</scope>
    <source>
        <strain evidence="5 6">KCTC 2396</strain>
    </source>
</reference>
<dbReference type="Pfam" id="PF03480">
    <property type="entry name" value="DctP"/>
    <property type="match status" value="1"/>
</dbReference>
<evidence type="ECO:0000256" key="4">
    <source>
        <dbReference type="SAM" id="SignalP"/>
    </source>
</evidence>
<dbReference type="InterPro" id="IPR018389">
    <property type="entry name" value="DctP_fam"/>
</dbReference>
<dbReference type="InterPro" id="IPR038404">
    <property type="entry name" value="TRAP_DctP_sf"/>
</dbReference>
<dbReference type="STRING" id="349521.HCH_00415"/>
<keyword evidence="1 4" id="KW-0732">Signal</keyword>
<evidence type="ECO:0000256" key="1">
    <source>
        <dbReference type="ARBA" id="ARBA00022729"/>
    </source>
</evidence>
<dbReference type="RefSeq" id="WP_011394402.1">
    <property type="nucleotide sequence ID" value="NC_007645.1"/>
</dbReference>
<dbReference type="GO" id="GO:0046872">
    <property type="term" value="F:metal ion binding"/>
    <property type="evidence" value="ECO:0007669"/>
    <property type="project" value="UniProtKB-KW"/>
</dbReference>
<feature type="chain" id="PRO_5004215938" evidence="4">
    <location>
        <begin position="18"/>
        <end position="374"/>
    </location>
</feature>
<dbReference type="PANTHER" id="PTHR33376">
    <property type="match status" value="1"/>
</dbReference>